<proteinExistence type="predicted"/>
<gene>
    <name evidence="1" type="ORF">CAP_1608</name>
</gene>
<evidence type="ECO:0000313" key="2">
    <source>
        <dbReference type="Proteomes" id="UP000019678"/>
    </source>
</evidence>
<organism evidence="1 2">
    <name type="scientific">Chondromyces apiculatus DSM 436</name>
    <dbReference type="NCBI Taxonomy" id="1192034"/>
    <lineage>
        <taxon>Bacteria</taxon>
        <taxon>Pseudomonadati</taxon>
        <taxon>Myxococcota</taxon>
        <taxon>Polyangia</taxon>
        <taxon>Polyangiales</taxon>
        <taxon>Polyangiaceae</taxon>
        <taxon>Chondromyces</taxon>
    </lineage>
</organism>
<dbReference type="EMBL" id="ASRX01000141">
    <property type="protein sequence ID" value="EYF00043.1"/>
    <property type="molecule type" value="Genomic_DNA"/>
</dbReference>
<protein>
    <submittedName>
        <fullName evidence="1">Uncharacterized protein</fullName>
    </submittedName>
</protein>
<dbReference type="AlphaFoldDB" id="A0A017SSU9"/>
<reference evidence="1 2" key="1">
    <citation type="submission" date="2013-05" db="EMBL/GenBank/DDBJ databases">
        <title>Genome assembly of Chondromyces apiculatus DSM 436.</title>
        <authorList>
            <person name="Sharma G."/>
            <person name="Khatri I."/>
            <person name="Kaur C."/>
            <person name="Mayilraj S."/>
            <person name="Subramanian S."/>
        </authorList>
    </citation>
    <scope>NUCLEOTIDE SEQUENCE [LARGE SCALE GENOMIC DNA]</scope>
    <source>
        <strain evidence="1 2">DSM 436</strain>
    </source>
</reference>
<sequence length="43" mass="4459">MVAQSCGFMESALSTVLAWLTVLTWLAPPVAPGVLWGPRSSGA</sequence>
<keyword evidence="2" id="KW-1185">Reference proteome</keyword>
<comment type="caution">
    <text evidence="1">The sequence shown here is derived from an EMBL/GenBank/DDBJ whole genome shotgun (WGS) entry which is preliminary data.</text>
</comment>
<accession>A0A017SSU9</accession>
<dbReference type="Proteomes" id="UP000019678">
    <property type="component" value="Unassembled WGS sequence"/>
</dbReference>
<name>A0A017SSU9_9BACT</name>
<evidence type="ECO:0000313" key="1">
    <source>
        <dbReference type="EMBL" id="EYF00043.1"/>
    </source>
</evidence>